<keyword evidence="4" id="KW-1185">Reference proteome</keyword>
<gene>
    <name evidence="3" type="ORF">CDQ91_05005</name>
</gene>
<feature type="chain" id="PRO_5012422125" evidence="2">
    <location>
        <begin position="23"/>
        <end position="279"/>
    </location>
</feature>
<dbReference type="OrthoDB" id="7448732at2"/>
<feature type="region of interest" description="Disordered" evidence="1">
    <location>
        <begin position="229"/>
        <end position="279"/>
    </location>
</feature>
<organism evidence="3 4">
    <name type="scientific">Sphingopyxis witflariensis</name>
    <dbReference type="NCBI Taxonomy" id="173675"/>
    <lineage>
        <taxon>Bacteria</taxon>
        <taxon>Pseudomonadati</taxon>
        <taxon>Pseudomonadota</taxon>
        <taxon>Alphaproteobacteria</taxon>
        <taxon>Sphingomonadales</taxon>
        <taxon>Sphingomonadaceae</taxon>
        <taxon>Sphingopyxis</taxon>
    </lineage>
</organism>
<comment type="caution">
    <text evidence="3">The sequence shown here is derived from an EMBL/GenBank/DDBJ whole genome shotgun (WGS) entry which is preliminary data.</text>
</comment>
<feature type="compositionally biased region" description="Low complexity" evidence="1">
    <location>
        <begin position="269"/>
        <end position="279"/>
    </location>
</feature>
<name>A0A246K3E2_9SPHN</name>
<proteinExistence type="predicted"/>
<evidence type="ECO:0000313" key="3">
    <source>
        <dbReference type="EMBL" id="OWR00135.1"/>
    </source>
</evidence>
<dbReference type="EMBL" id="NISJ01000002">
    <property type="protein sequence ID" value="OWR00135.1"/>
    <property type="molecule type" value="Genomic_DNA"/>
</dbReference>
<dbReference type="AlphaFoldDB" id="A0A246K3E2"/>
<evidence type="ECO:0000256" key="1">
    <source>
        <dbReference type="SAM" id="MobiDB-lite"/>
    </source>
</evidence>
<dbReference type="Proteomes" id="UP000197097">
    <property type="component" value="Unassembled WGS sequence"/>
</dbReference>
<feature type="signal peptide" evidence="2">
    <location>
        <begin position="1"/>
        <end position="22"/>
    </location>
</feature>
<feature type="compositionally biased region" description="Low complexity" evidence="1">
    <location>
        <begin position="249"/>
        <end position="261"/>
    </location>
</feature>
<protein>
    <submittedName>
        <fullName evidence="3">Uncharacterized protein</fullName>
    </submittedName>
</protein>
<evidence type="ECO:0000313" key="4">
    <source>
        <dbReference type="Proteomes" id="UP000197097"/>
    </source>
</evidence>
<feature type="compositionally biased region" description="Pro residues" evidence="1">
    <location>
        <begin position="238"/>
        <end position="248"/>
    </location>
</feature>
<reference evidence="3 4" key="1">
    <citation type="journal article" date="2002" name="Int. J. Syst. Evol. Microbiol.">
        <title>Sphingopyxis witflariensis sp. nov., isolated from activated sludge.</title>
        <authorList>
            <person name="Kampfer P."/>
            <person name="Witzenberger R."/>
            <person name="Denner E.B."/>
            <person name="Busse H.J."/>
            <person name="Neef A."/>
        </authorList>
    </citation>
    <scope>NUCLEOTIDE SEQUENCE [LARGE SCALE GENOMIC DNA]</scope>
    <source>
        <strain evidence="3 4">DSM 14551</strain>
    </source>
</reference>
<dbReference type="RefSeq" id="WP_088471624.1">
    <property type="nucleotide sequence ID" value="NZ_NISJ01000002.1"/>
</dbReference>
<evidence type="ECO:0000256" key="2">
    <source>
        <dbReference type="SAM" id="SignalP"/>
    </source>
</evidence>
<sequence>MIRFWVCGAALATAAMPVAASAQLGDKLDCAVDKAEPPFKNLLAEALIGDGENLGFERLLGQFSTIADSCTSGFVLDAAQKKAYLDYGVSRILRDWLTSRLASYGLSATAIDTALDFGPGRSNPRLSGEMSEDQVKILVQAFMEGGVDTESLSSPAWESVGTYAAVSSIYWRQRQALSAWTVMPLSLLAEPERAKPASVAPAAGLEPAVAAPPPAVAVSAPAPTFEPVVSAPASAEPIPTPVPEPTPEAPIATAPPAEAAPAPSPESAPPVEVRSSPER</sequence>
<accession>A0A246K3E2</accession>
<keyword evidence="2" id="KW-0732">Signal</keyword>